<keyword evidence="8" id="KW-0472">Membrane</keyword>
<dbReference type="PANTHER" id="PTHR43390:SF1">
    <property type="entry name" value="CHLOROPLAST PROCESSING PEPTIDASE"/>
    <property type="match status" value="1"/>
</dbReference>
<dbReference type="Pfam" id="PF10502">
    <property type="entry name" value="Peptidase_S26"/>
    <property type="match status" value="1"/>
</dbReference>
<dbReference type="EC" id="3.4.21.89" evidence="3 8"/>
<dbReference type="GO" id="GO:0004252">
    <property type="term" value="F:serine-type endopeptidase activity"/>
    <property type="evidence" value="ECO:0007669"/>
    <property type="project" value="InterPro"/>
</dbReference>
<name>A0AAW8R640_9ALTE</name>
<dbReference type="NCBIfam" id="TIGR02227">
    <property type="entry name" value="sigpep_I_bact"/>
    <property type="match status" value="1"/>
</dbReference>
<comment type="catalytic activity">
    <reaction evidence="1 8">
        <text>Cleavage of hydrophobic, N-terminal signal or leader sequences from secreted and periplasmic proteins.</text>
        <dbReference type="EC" id="3.4.21.89"/>
    </reaction>
</comment>
<dbReference type="GO" id="GO:0009003">
    <property type="term" value="F:signal peptidase activity"/>
    <property type="evidence" value="ECO:0007669"/>
    <property type="project" value="UniProtKB-EC"/>
</dbReference>
<evidence type="ECO:0000256" key="3">
    <source>
        <dbReference type="ARBA" id="ARBA00013208"/>
    </source>
</evidence>
<dbReference type="PANTHER" id="PTHR43390">
    <property type="entry name" value="SIGNAL PEPTIDASE I"/>
    <property type="match status" value="1"/>
</dbReference>
<protein>
    <recommendedName>
        <fullName evidence="4 8">Signal peptidase I</fullName>
        <ecNumber evidence="3 8">3.4.21.89</ecNumber>
    </recommendedName>
</protein>
<gene>
    <name evidence="11" type="primary">lepB</name>
    <name evidence="11" type="ORF">RM544_15385</name>
</gene>
<evidence type="ECO:0000256" key="9">
    <source>
        <dbReference type="RuleBase" id="RU362042"/>
    </source>
</evidence>
<dbReference type="CDD" id="cd06530">
    <property type="entry name" value="S26_SPase_I"/>
    <property type="match status" value="1"/>
</dbReference>
<keyword evidence="12" id="KW-1185">Reference proteome</keyword>
<comment type="similarity">
    <text evidence="2 9">Belongs to the peptidase S26 family.</text>
</comment>
<comment type="subcellular location">
    <subcellularLocation>
        <location evidence="9">Membrane</location>
        <topology evidence="9">Multi-pass membrane protein</topology>
    </subcellularLocation>
</comment>
<dbReference type="InterPro" id="IPR036286">
    <property type="entry name" value="LexA/Signal_pep-like_sf"/>
</dbReference>
<feature type="domain" description="Peptidase S26" evidence="10">
    <location>
        <begin position="66"/>
        <end position="278"/>
    </location>
</feature>
<evidence type="ECO:0000256" key="1">
    <source>
        <dbReference type="ARBA" id="ARBA00000677"/>
    </source>
</evidence>
<dbReference type="GO" id="GO:0006465">
    <property type="term" value="P:signal peptide processing"/>
    <property type="evidence" value="ECO:0007669"/>
    <property type="project" value="InterPro"/>
</dbReference>
<dbReference type="SUPFAM" id="SSF51306">
    <property type="entry name" value="LexA/Signal peptidase"/>
    <property type="match status" value="1"/>
</dbReference>
<evidence type="ECO:0000259" key="10">
    <source>
        <dbReference type="Pfam" id="PF10502"/>
    </source>
</evidence>
<feature type="active site" evidence="7">
    <location>
        <position position="94"/>
    </location>
</feature>
<dbReference type="EMBL" id="JAVRIE010000007">
    <property type="protein sequence ID" value="MDT0583934.1"/>
    <property type="molecule type" value="Genomic_DNA"/>
</dbReference>
<dbReference type="InterPro" id="IPR019758">
    <property type="entry name" value="Pept_S26A_signal_pept_1_CS"/>
</dbReference>
<feature type="transmembrane region" description="Helical" evidence="8">
    <location>
        <begin position="6"/>
        <end position="28"/>
    </location>
</feature>
<dbReference type="InterPro" id="IPR000223">
    <property type="entry name" value="Pept_S26A_signal_pept_1"/>
</dbReference>
<dbReference type="InterPro" id="IPR019757">
    <property type="entry name" value="Pept_S26A_signal_pept_1_Lys-AS"/>
</dbReference>
<evidence type="ECO:0000256" key="7">
    <source>
        <dbReference type="PIRSR" id="PIRSR600223-1"/>
    </source>
</evidence>
<dbReference type="Gene3D" id="2.10.109.10">
    <property type="entry name" value="Umud Fragment, subunit A"/>
    <property type="match status" value="1"/>
</dbReference>
<accession>A0AAW8R640</accession>
<comment type="caution">
    <text evidence="9">Lacks conserved residue(s) required for the propagation of feature annotation.</text>
</comment>
<dbReference type="PROSITE" id="PS00501">
    <property type="entry name" value="SPASE_I_1"/>
    <property type="match status" value="1"/>
</dbReference>
<dbReference type="InterPro" id="IPR019756">
    <property type="entry name" value="Pept_S26A_signal_pept_1_Ser-AS"/>
</dbReference>
<keyword evidence="5 8" id="KW-0645">Protease</keyword>
<dbReference type="InterPro" id="IPR019533">
    <property type="entry name" value="Peptidase_S26"/>
</dbReference>
<proteinExistence type="inferred from homology"/>
<dbReference type="Proteomes" id="UP001249020">
    <property type="component" value="Unassembled WGS sequence"/>
</dbReference>
<evidence type="ECO:0000256" key="6">
    <source>
        <dbReference type="ARBA" id="ARBA00022801"/>
    </source>
</evidence>
<evidence type="ECO:0000256" key="8">
    <source>
        <dbReference type="RuleBase" id="RU003993"/>
    </source>
</evidence>
<evidence type="ECO:0000256" key="5">
    <source>
        <dbReference type="ARBA" id="ARBA00022670"/>
    </source>
</evidence>
<keyword evidence="6 8" id="KW-0378">Hydrolase</keyword>
<dbReference type="PROSITE" id="PS00760">
    <property type="entry name" value="SPASE_I_2"/>
    <property type="match status" value="1"/>
</dbReference>
<evidence type="ECO:0000256" key="2">
    <source>
        <dbReference type="ARBA" id="ARBA00009370"/>
    </source>
</evidence>
<keyword evidence="8" id="KW-0812">Transmembrane</keyword>
<organism evidence="11 12">
    <name type="scientific">Brumicola blandensis</name>
    <dbReference type="NCBI Taxonomy" id="3075611"/>
    <lineage>
        <taxon>Bacteria</taxon>
        <taxon>Pseudomonadati</taxon>
        <taxon>Pseudomonadota</taxon>
        <taxon>Gammaproteobacteria</taxon>
        <taxon>Alteromonadales</taxon>
        <taxon>Alteromonadaceae</taxon>
        <taxon>Brumicola</taxon>
    </lineage>
</organism>
<dbReference type="PRINTS" id="PR00727">
    <property type="entry name" value="LEADERPTASE"/>
</dbReference>
<sequence length="308" mass="35119">MANYFAIFLVVMTAVTGLIWLIDAIFFAPERKAMALEERRAVLGDDTITKLEGEEADPHLPMLVDNAKQFFPIFALVMVFRSFLYEPFQIPSGSMMPTLLVGDFILVEKFSYGIKDPVFRTKLIETGEPSRGDVVVFKFPEDPSVDYIKRVVGLPGDRVVYKDKKLFITPACDQRPCPQTAIAQEEVGKTDFIGRMNGRLVEYKETLGENTTGILKDPNERDAISRYEPKQPGTAYNEWLVPEDHYFVMGDNRDNSEDGRFWGFVPEQNLVGNAVLIWVSFEFERQPEDFMPTWVPSGIRFERSGSIQ</sequence>
<dbReference type="RefSeq" id="WP_311362708.1">
    <property type="nucleotide sequence ID" value="NZ_JAVRIE010000007.1"/>
</dbReference>
<keyword evidence="8" id="KW-1133">Transmembrane helix</keyword>
<dbReference type="GO" id="GO:0016020">
    <property type="term" value="C:membrane"/>
    <property type="evidence" value="ECO:0007669"/>
    <property type="project" value="UniProtKB-SubCell"/>
</dbReference>
<evidence type="ECO:0000313" key="11">
    <source>
        <dbReference type="EMBL" id="MDT0583934.1"/>
    </source>
</evidence>
<evidence type="ECO:0000313" key="12">
    <source>
        <dbReference type="Proteomes" id="UP001249020"/>
    </source>
</evidence>
<dbReference type="PROSITE" id="PS00761">
    <property type="entry name" value="SPASE_I_3"/>
    <property type="match status" value="1"/>
</dbReference>
<dbReference type="AlphaFoldDB" id="A0AAW8R640"/>
<feature type="active site" evidence="7">
    <location>
        <position position="149"/>
    </location>
</feature>
<reference evidence="11 12" key="1">
    <citation type="submission" date="2023-09" db="EMBL/GenBank/DDBJ databases">
        <authorList>
            <person name="Rey-Velasco X."/>
        </authorList>
    </citation>
    <scope>NUCLEOTIDE SEQUENCE [LARGE SCALE GENOMIC DNA]</scope>
    <source>
        <strain evidence="11 12">W409</strain>
    </source>
</reference>
<evidence type="ECO:0000256" key="4">
    <source>
        <dbReference type="ARBA" id="ARBA00019232"/>
    </source>
</evidence>
<comment type="caution">
    <text evidence="11">The sequence shown here is derived from an EMBL/GenBank/DDBJ whole genome shotgun (WGS) entry which is preliminary data.</text>
</comment>